<organism evidence="9 10">
    <name type="scientific">Amedibacterium intestinale</name>
    <dbReference type="NCBI Taxonomy" id="2583452"/>
    <lineage>
        <taxon>Bacteria</taxon>
        <taxon>Bacillati</taxon>
        <taxon>Bacillota</taxon>
        <taxon>Erysipelotrichia</taxon>
        <taxon>Erysipelotrichales</taxon>
        <taxon>Erysipelotrichaceae</taxon>
        <taxon>Amedibacterium</taxon>
    </lineage>
</organism>
<evidence type="ECO:0000256" key="6">
    <source>
        <dbReference type="ARBA" id="ARBA00023136"/>
    </source>
</evidence>
<protein>
    <recommendedName>
        <fullName evidence="8">Type II secretion system protein GspF domain-containing protein</fullName>
    </recommendedName>
</protein>
<reference evidence="10" key="1">
    <citation type="submission" date="2019-05" db="EMBL/GenBank/DDBJ databases">
        <title>Complete genome sequencing of Absiella argi strain JCM 30884.</title>
        <authorList>
            <person name="Sakamoto M."/>
            <person name="Murakami T."/>
            <person name="Mori H."/>
        </authorList>
    </citation>
    <scope>NUCLEOTIDE SEQUENCE [LARGE SCALE GENOMIC DNA]</scope>
    <source>
        <strain evidence="10">JCM 30884</strain>
    </source>
</reference>
<dbReference type="Pfam" id="PF00482">
    <property type="entry name" value="T2SSF"/>
    <property type="match status" value="1"/>
</dbReference>
<name>A0A6N4TG46_9FIRM</name>
<evidence type="ECO:0000313" key="9">
    <source>
        <dbReference type="EMBL" id="BBK21591.1"/>
    </source>
</evidence>
<dbReference type="PANTHER" id="PTHR30012">
    <property type="entry name" value="GENERAL SECRETION PATHWAY PROTEIN"/>
    <property type="match status" value="1"/>
</dbReference>
<comment type="subcellular location">
    <subcellularLocation>
        <location evidence="1">Cell membrane</location>
        <topology evidence="1">Multi-pass membrane protein</topology>
    </subcellularLocation>
</comment>
<dbReference type="RefSeq" id="WP_199594453.1">
    <property type="nucleotide sequence ID" value="NZ_JAQDZG010000001.1"/>
</dbReference>
<evidence type="ECO:0000256" key="3">
    <source>
        <dbReference type="ARBA" id="ARBA00022475"/>
    </source>
</evidence>
<keyword evidence="10" id="KW-1185">Reference proteome</keyword>
<dbReference type="Proteomes" id="UP000464754">
    <property type="component" value="Chromosome"/>
</dbReference>
<evidence type="ECO:0000256" key="1">
    <source>
        <dbReference type="ARBA" id="ARBA00004651"/>
    </source>
</evidence>
<dbReference type="EMBL" id="AP019695">
    <property type="protein sequence ID" value="BBK21591.1"/>
    <property type="molecule type" value="Genomic_DNA"/>
</dbReference>
<dbReference type="GO" id="GO:0005886">
    <property type="term" value="C:plasma membrane"/>
    <property type="evidence" value="ECO:0007669"/>
    <property type="project" value="UniProtKB-SubCell"/>
</dbReference>
<keyword evidence="3" id="KW-1003">Cell membrane</keyword>
<evidence type="ECO:0000256" key="4">
    <source>
        <dbReference type="ARBA" id="ARBA00022692"/>
    </source>
</evidence>
<feature type="domain" description="Type II secretion system protein GspF" evidence="8">
    <location>
        <begin position="195"/>
        <end position="314"/>
    </location>
</feature>
<dbReference type="KEGG" id="aarg:Aargi30884_04940"/>
<evidence type="ECO:0000256" key="2">
    <source>
        <dbReference type="ARBA" id="ARBA00005745"/>
    </source>
</evidence>
<keyword evidence="5 7" id="KW-1133">Transmembrane helix</keyword>
<evidence type="ECO:0000313" key="10">
    <source>
        <dbReference type="Proteomes" id="UP000464754"/>
    </source>
</evidence>
<evidence type="ECO:0000256" key="7">
    <source>
        <dbReference type="SAM" id="Phobius"/>
    </source>
</evidence>
<dbReference type="InterPro" id="IPR003004">
    <property type="entry name" value="GspF/PilC"/>
</dbReference>
<evidence type="ECO:0000259" key="8">
    <source>
        <dbReference type="Pfam" id="PF00482"/>
    </source>
</evidence>
<keyword evidence="6 7" id="KW-0472">Membrane</keyword>
<gene>
    <name evidence="9" type="ORF">Aargi30884_04940</name>
</gene>
<dbReference type="AlphaFoldDB" id="A0A6N4TG46"/>
<dbReference type="Gene3D" id="1.20.81.30">
    <property type="entry name" value="Type II secretion system (T2SS), domain F"/>
    <property type="match status" value="1"/>
</dbReference>
<accession>A0A6N4TG46</accession>
<dbReference type="InterPro" id="IPR018076">
    <property type="entry name" value="T2SS_GspF_dom"/>
</dbReference>
<keyword evidence="4 7" id="KW-0812">Transmembrane</keyword>
<proteinExistence type="inferred from homology"/>
<dbReference type="InterPro" id="IPR042094">
    <property type="entry name" value="T2SS_GspF_sf"/>
</dbReference>
<feature type="transmembrane region" description="Helical" evidence="7">
    <location>
        <begin position="92"/>
        <end position="114"/>
    </location>
</feature>
<sequence length="321" mass="37003">MICTLPKEQWMGISALMKAGYNFLESIQILQIPSKDIEEAFKEGKDLKEILLDGHKGRFYEHLSFFLEISDVANAIDSALTMEEFEKGWIRFLVSSCAYPCFIFLFAYVMMVVFSTSLLPQMIQGFELTESSGFLLFCVEALQYFCVFLAIGAVASVCFFLVLYLYKPLRLKVLIRLQNKISLLKDHTSYMFAGYMKVLEKQGVPTKKAMKYMMNVQKDSLFSLCINSCEEQLCNGIDFIDVLQKTEMLNELFHKMIPIGIITSSISELLEIFMQQQELIWKKKVKKIGIFIQLLSYSFVAILVLVVYQLMLLPLSMLEQF</sequence>
<evidence type="ECO:0000256" key="5">
    <source>
        <dbReference type="ARBA" id="ARBA00022989"/>
    </source>
</evidence>
<comment type="similarity">
    <text evidence="2">Belongs to the GSP F family.</text>
</comment>
<dbReference type="PANTHER" id="PTHR30012:SF0">
    <property type="entry name" value="TYPE II SECRETION SYSTEM PROTEIN F-RELATED"/>
    <property type="match status" value="1"/>
</dbReference>
<feature type="transmembrane region" description="Helical" evidence="7">
    <location>
        <begin position="134"/>
        <end position="166"/>
    </location>
</feature>
<feature type="transmembrane region" description="Helical" evidence="7">
    <location>
        <begin position="288"/>
        <end position="311"/>
    </location>
</feature>